<evidence type="ECO:0000313" key="10">
    <source>
        <dbReference type="EMBL" id="KZV02726.1"/>
    </source>
</evidence>
<dbReference type="SUPFAM" id="SSF81345">
    <property type="entry name" value="ABC transporter involved in vitamin B12 uptake, BtuC"/>
    <property type="match status" value="1"/>
</dbReference>
<dbReference type="EMBL" id="LUXM01000019">
    <property type="protein sequence ID" value="KZU96500.1"/>
    <property type="molecule type" value="Genomic_DNA"/>
</dbReference>
<dbReference type="AlphaFoldDB" id="A0A0G9FGH0"/>
<protein>
    <submittedName>
        <fullName evidence="9">ABC-type Fe3+-siderophore transport system permease component</fullName>
    </submittedName>
    <submittedName>
        <fullName evidence="12">Iron ABC transporter permease</fullName>
    </submittedName>
    <submittedName>
        <fullName evidence="11">Iron-uptake system permease protein FeuB</fullName>
    </submittedName>
</protein>
<feature type="transmembrane region" description="Helical" evidence="8">
    <location>
        <begin position="117"/>
        <end position="137"/>
    </location>
</feature>
<reference evidence="12 16" key="3">
    <citation type="submission" date="2020-12" db="EMBL/GenBank/DDBJ databases">
        <title>Whole genome sequencing of Lactobacillus plantarum PC518.</title>
        <authorList>
            <person name="Guo Q."/>
        </authorList>
    </citation>
    <scope>NUCLEOTIDE SEQUENCE [LARGE SCALE GENOMIC DNA]</scope>
    <source>
        <strain evidence="12 16">PC518</strain>
    </source>
</reference>
<evidence type="ECO:0000313" key="11">
    <source>
        <dbReference type="EMBL" id="ODO62784.1"/>
    </source>
</evidence>
<feature type="transmembrane region" description="Helical" evidence="8">
    <location>
        <begin position="92"/>
        <end position="111"/>
    </location>
</feature>
<evidence type="ECO:0000313" key="13">
    <source>
        <dbReference type="Proteomes" id="UP000076872"/>
    </source>
</evidence>
<dbReference type="Pfam" id="PF01032">
    <property type="entry name" value="FecCD"/>
    <property type="match status" value="1"/>
</dbReference>
<dbReference type="EMBL" id="LUXO01000030">
    <property type="protein sequence ID" value="KZV02726.1"/>
    <property type="molecule type" value="Genomic_DNA"/>
</dbReference>
<dbReference type="RefSeq" id="WP_003643400.1">
    <property type="nucleotide sequence ID" value="NZ_AP028145.1"/>
</dbReference>
<dbReference type="InterPro" id="IPR037294">
    <property type="entry name" value="ABC_BtuC-like"/>
</dbReference>
<dbReference type="Gene3D" id="1.10.3470.10">
    <property type="entry name" value="ABC transporter involved in vitamin B12 uptake, BtuC"/>
    <property type="match status" value="1"/>
</dbReference>
<keyword evidence="5 8" id="KW-0812">Transmembrane</keyword>
<dbReference type="FunFam" id="1.10.3470.10:FF:000001">
    <property type="entry name" value="Vitamin B12 ABC transporter permease BtuC"/>
    <property type="match status" value="1"/>
</dbReference>
<keyword evidence="6 8" id="KW-1133">Transmembrane helix</keyword>
<keyword evidence="7 8" id="KW-0472">Membrane</keyword>
<dbReference type="PATRIC" id="fig|1590.142.peg.2783"/>
<evidence type="ECO:0000256" key="1">
    <source>
        <dbReference type="ARBA" id="ARBA00004651"/>
    </source>
</evidence>
<organism evidence="9 14">
    <name type="scientific">Lactiplantibacillus plantarum</name>
    <name type="common">Lactobacillus plantarum</name>
    <dbReference type="NCBI Taxonomy" id="1590"/>
    <lineage>
        <taxon>Bacteria</taxon>
        <taxon>Bacillati</taxon>
        <taxon>Bacillota</taxon>
        <taxon>Bacilli</taxon>
        <taxon>Lactobacillales</taxon>
        <taxon>Lactobacillaceae</taxon>
        <taxon>Lactiplantibacillus</taxon>
    </lineage>
</organism>
<dbReference type="KEGG" id="lpb:SH83_12990"/>
<gene>
    <name evidence="12" type="ORF">JH395_02410</name>
    <name evidence="9" type="ORF">Lp19_1112</name>
    <name evidence="11" type="ORF">LPJSA22_02802</name>
    <name evidence="10" type="ORF">NAB2_1880</name>
</gene>
<evidence type="ECO:0000256" key="6">
    <source>
        <dbReference type="ARBA" id="ARBA00022989"/>
    </source>
</evidence>
<dbReference type="InterPro" id="IPR000522">
    <property type="entry name" value="ABC_transptr_permease_BtuC"/>
</dbReference>
<proteinExistence type="inferred from homology"/>
<feature type="transmembrane region" description="Helical" evidence="8">
    <location>
        <begin position="307"/>
        <end position="325"/>
    </location>
</feature>
<dbReference type="EMBL" id="CP066817">
    <property type="protein sequence ID" value="QQM61428.1"/>
    <property type="molecule type" value="Genomic_DNA"/>
</dbReference>
<dbReference type="OMA" id="WLLPGCA"/>
<dbReference type="Proteomes" id="UP000076882">
    <property type="component" value="Unassembled WGS sequence"/>
</dbReference>
<feature type="transmembrane region" description="Helical" evidence="8">
    <location>
        <begin position="7"/>
        <end position="30"/>
    </location>
</feature>
<dbReference type="PANTHER" id="PTHR30472">
    <property type="entry name" value="FERRIC ENTEROBACTIN TRANSPORT SYSTEM PERMEASE PROTEIN"/>
    <property type="match status" value="1"/>
</dbReference>
<feature type="transmembrane region" description="Helical" evidence="8">
    <location>
        <begin position="201"/>
        <end position="218"/>
    </location>
</feature>
<dbReference type="PANTHER" id="PTHR30472:SF58">
    <property type="entry name" value="IRON(3+)-HYDROXAMATE IMPORT SYSTEM PERMEASE PROTEIN FHUB"/>
    <property type="match status" value="1"/>
</dbReference>
<dbReference type="CDD" id="cd06550">
    <property type="entry name" value="TM_ABC_iron-siderophores_like"/>
    <property type="match status" value="1"/>
</dbReference>
<feature type="transmembrane region" description="Helical" evidence="8">
    <location>
        <begin position="238"/>
        <end position="262"/>
    </location>
</feature>
<reference evidence="13 14" key="1">
    <citation type="submission" date="2016-03" db="EMBL/GenBank/DDBJ databases">
        <title>Comparative genomics of 54 Lactobacillus plantarum strains reveals genomic uncoupling from niche constraints.</title>
        <authorList>
            <person name="Martino M.E."/>
        </authorList>
    </citation>
    <scope>NUCLEOTIDE SEQUENCE [LARGE SCALE GENOMIC DNA]</scope>
    <source>
        <strain evidence="9 14">19.1</strain>
        <strain evidence="10 13">NAB2</strain>
    </source>
</reference>
<reference evidence="11 15" key="2">
    <citation type="submission" date="2016-08" db="EMBL/GenBank/DDBJ databases">
        <title>Genome sequencing of Lactobacillus plantarum JSA22, isolated from fermented soybean paste.</title>
        <authorList>
            <person name="Choi H.S."/>
        </authorList>
    </citation>
    <scope>NUCLEOTIDE SEQUENCE [LARGE SCALE GENOMIC DNA]</scope>
    <source>
        <strain evidence="11 15">JSA22</strain>
    </source>
</reference>
<comment type="similarity">
    <text evidence="2">Belongs to the binding-protein-dependent transport system permease family. FecCD subfamily.</text>
</comment>
<dbReference type="GO" id="GO:0033214">
    <property type="term" value="P:siderophore-iron import into cell"/>
    <property type="evidence" value="ECO:0007669"/>
    <property type="project" value="TreeGrafter"/>
</dbReference>
<evidence type="ECO:0000256" key="5">
    <source>
        <dbReference type="ARBA" id="ARBA00022692"/>
    </source>
</evidence>
<evidence type="ECO:0000313" key="9">
    <source>
        <dbReference type="EMBL" id="KZU96500.1"/>
    </source>
</evidence>
<evidence type="ECO:0000256" key="8">
    <source>
        <dbReference type="SAM" id="Phobius"/>
    </source>
</evidence>
<evidence type="ECO:0000256" key="7">
    <source>
        <dbReference type="ARBA" id="ARBA00023136"/>
    </source>
</evidence>
<feature type="transmembrane region" description="Helical" evidence="8">
    <location>
        <begin position="63"/>
        <end position="80"/>
    </location>
</feature>
<evidence type="ECO:0000313" key="14">
    <source>
        <dbReference type="Proteomes" id="UP000076882"/>
    </source>
</evidence>
<dbReference type="GO" id="GO:0005886">
    <property type="term" value="C:plasma membrane"/>
    <property type="evidence" value="ECO:0007669"/>
    <property type="project" value="UniProtKB-SubCell"/>
</dbReference>
<evidence type="ECO:0000313" key="15">
    <source>
        <dbReference type="Proteomes" id="UP000094892"/>
    </source>
</evidence>
<dbReference type="EMBL" id="MCOL01000001">
    <property type="protein sequence ID" value="ODO62784.1"/>
    <property type="molecule type" value="Genomic_DNA"/>
</dbReference>
<keyword evidence="3" id="KW-0813">Transport</keyword>
<dbReference type="GO" id="GO:0022857">
    <property type="term" value="F:transmembrane transporter activity"/>
    <property type="evidence" value="ECO:0007669"/>
    <property type="project" value="InterPro"/>
</dbReference>
<evidence type="ECO:0000313" key="12">
    <source>
        <dbReference type="EMBL" id="QQM61428.1"/>
    </source>
</evidence>
<name>A0A0G9FGH0_LACPN</name>
<keyword evidence="4" id="KW-1003">Cell membrane</keyword>
<accession>A0A0G9FGH0</accession>
<dbReference type="Proteomes" id="UP000094892">
    <property type="component" value="Unassembled WGS sequence"/>
</dbReference>
<sequence length="332" mass="34960">MKSTSRYWGWLALSTGVLILVMGLSLRFGADQMRTATVWHALTTTHTGNLDQQIIRHIRVPRVLGAALIGAALAGSGALMQAVTRNPLADSGLLGINAGAGLMLTLCLAFFPKLSTLQTTGWAIIGAAASAGLIFSISTARHVQLDPTILVLAGIAISSLLTALSEGLALVLQLKQDLAFWYFGGLGAVSWTQLKFLGPGLVLGLLLTLLLAPQLNLAYLTDDNAQSLGKSLPLLRGLALICAVILSGISVALVGTITFVGLMIPHMARWLVGANYRNSMPLTLILGATLTVGADLIARLVNPPHETPFGIIISLIGVPCFIYLARKEPMKA</sequence>
<evidence type="ECO:0000313" key="16">
    <source>
        <dbReference type="Proteomes" id="UP000595466"/>
    </source>
</evidence>
<feature type="transmembrane region" description="Helical" evidence="8">
    <location>
        <begin position="282"/>
        <end position="301"/>
    </location>
</feature>
<evidence type="ECO:0000256" key="3">
    <source>
        <dbReference type="ARBA" id="ARBA00022448"/>
    </source>
</evidence>
<dbReference type="Proteomes" id="UP000595466">
    <property type="component" value="Chromosome"/>
</dbReference>
<comment type="subcellular location">
    <subcellularLocation>
        <location evidence="1">Cell membrane</location>
        <topology evidence="1">Multi-pass membrane protein</topology>
    </subcellularLocation>
</comment>
<evidence type="ECO:0000256" key="4">
    <source>
        <dbReference type="ARBA" id="ARBA00022475"/>
    </source>
</evidence>
<feature type="transmembrane region" description="Helical" evidence="8">
    <location>
        <begin position="149"/>
        <end position="172"/>
    </location>
</feature>
<dbReference type="Proteomes" id="UP000076872">
    <property type="component" value="Unassembled WGS sequence"/>
</dbReference>
<evidence type="ECO:0000256" key="2">
    <source>
        <dbReference type="ARBA" id="ARBA00007935"/>
    </source>
</evidence>